<dbReference type="Gene3D" id="3.40.50.1820">
    <property type="entry name" value="alpha/beta hydrolase"/>
    <property type="match status" value="1"/>
</dbReference>
<sequence>MLASAVSKMEEASAKPTALLIPLLPPAKPDPYLSFEAQTLPATSQRRQSRSSLTRTRWLICGLLVAFWVWSSRRTWKKTQVTVAPFFHNISEPGELCPAIAGPGISHAGYIGLKGDSKETPKKSFFWLFEAENDSENAPIILTIGGGPGTSGLSNPMAVQGPCRIVDGPPEPNPNRWTEHFNLLALDHPIGAGFSFGAMVNNSRDAAVDVYDFLQKFYTVFPQFAENPLVLSGGSYGGTYVPHIATVIHEQNLLVAKHKGQPGAIPIHLESLMVSNPISDAASHFRWMLYERCTLFDNMYNATTCAELAPVLPACLDAIEFAQQTKDWNPERHNAVFEICMPLAMGDTHGTVVEDTRQKCDAKDTMECLPPSFFAMQDFFRRADVKDALSVPAHVNFTFVSEAVNQEFVKYGDLVQSAYLLYTPLLKAGIRLLHYVGAQDANCAWPGVISFVKLIQSPFQKQFLSLPDIPWPTEASKTTARVVGPGAGNFTWILIDGGGHFVAKDQPVLTKKIVETWVHNEPFFD</sequence>
<dbReference type="EC" id="3.4.16.5" evidence="2"/>
<name>A0A8H6W3F9_MYCCL</name>
<dbReference type="GO" id="GO:0004185">
    <property type="term" value="F:serine-type carboxypeptidase activity"/>
    <property type="evidence" value="ECO:0007669"/>
    <property type="project" value="UniProtKB-EC"/>
</dbReference>
<comment type="similarity">
    <text evidence="1">Belongs to the peptidase S10 family.</text>
</comment>
<dbReference type="SUPFAM" id="SSF53474">
    <property type="entry name" value="alpha/beta-Hydrolases"/>
    <property type="match status" value="1"/>
</dbReference>
<protein>
    <recommendedName>
        <fullName evidence="2">carboxypeptidase C</fullName>
        <ecNumber evidence="2">3.4.16.5</ecNumber>
    </recommendedName>
</protein>
<evidence type="ECO:0000256" key="3">
    <source>
        <dbReference type="ARBA" id="ARBA00022645"/>
    </source>
</evidence>
<dbReference type="AlphaFoldDB" id="A0A8H6W3F9"/>
<dbReference type="GO" id="GO:0006508">
    <property type="term" value="P:proteolysis"/>
    <property type="evidence" value="ECO:0007669"/>
    <property type="project" value="UniProtKB-KW"/>
</dbReference>
<evidence type="ECO:0000313" key="7">
    <source>
        <dbReference type="EMBL" id="KAF7297879.1"/>
    </source>
</evidence>
<evidence type="ECO:0000256" key="5">
    <source>
        <dbReference type="ARBA" id="ARBA00022801"/>
    </source>
</evidence>
<dbReference type="Gene3D" id="1.10.287.410">
    <property type="match status" value="1"/>
</dbReference>
<reference evidence="7" key="1">
    <citation type="submission" date="2020-05" db="EMBL/GenBank/DDBJ databases">
        <title>Mycena genomes resolve the evolution of fungal bioluminescence.</title>
        <authorList>
            <person name="Tsai I.J."/>
        </authorList>
    </citation>
    <scope>NUCLEOTIDE SEQUENCE</scope>
    <source>
        <strain evidence="7">110903Hualien_Pintung</strain>
    </source>
</reference>
<dbReference type="OrthoDB" id="443318at2759"/>
<dbReference type="EMBL" id="JACAZE010000015">
    <property type="protein sequence ID" value="KAF7297879.1"/>
    <property type="molecule type" value="Genomic_DNA"/>
</dbReference>
<comment type="caution">
    <text evidence="7">The sequence shown here is derived from an EMBL/GenBank/DDBJ whole genome shotgun (WGS) entry which is preliminary data.</text>
</comment>
<dbReference type="PRINTS" id="PR00724">
    <property type="entry name" value="CRBOXYPTASEC"/>
</dbReference>
<accession>A0A8H6W3F9</accession>
<proteinExistence type="inferred from homology"/>
<keyword evidence="3" id="KW-0121">Carboxypeptidase</keyword>
<dbReference type="PANTHER" id="PTHR11802">
    <property type="entry name" value="SERINE PROTEASE FAMILY S10 SERINE CARBOXYPEPTIDASE"/>
    <property type="match status" value="1"/>
</dbReference>
<evidence type="ECO:0000256" key="4">
    <source>
        <dbReference type="ARBA" id="ARBA00022670"/>
    </source>
</evidence>
<evidence type="ECO:0000256" key="1">
    <source>
        <dbReference type="ARBA" id="ARBA00009431"/>
    </source>
</evidence>
<keyword evidence="8" id="KW-1185">Reference proteome</keyword>
<evidence type="ECO:0000256" key="6">
    <source>
        <dbReference type="ARBA" id="ARBA00023180"/>
    </source>
</evidence>
<gene>
    <name evidence="7" type="ORF">HMN09_01008700</name>
</gene>
<keyword evidence="6" id="KW-0325">Glycoprotein</keyword>
<keyword evidence="5" id="KW-0378">Hydrolase</keyword>
<dbReference type="InterPro" id="IPR001563">
    <property type="entry name" value="Peptidase_S10"/>
</dbReference>
<dbReference type="Proteomes" id="UP000613580">
    <property type="component" value="Unassembled WGS sequence"/>
</dbReference>
<dbReference type="Pfam" id="PF00450">
    <property type="entry name" value="Peptidase_S10"/>
    <property type="match status" value="1"/>
</dbReference>
<dbReference type="PANTHER" id="PTHR11802:SF113">
    <property type="entry name" value="SERINE CARBOXYPEPTIDASE CTSA-4.1"/>
    <property type="match status" value="1"/>
</dbReference>
<evidence type="ECO:0000256" key="2">
    <source>
        <dbReference type="ARBA" id="ARBA00012446"/>
    </source>
</evidence>
<organism evidence="7 8">
    <name type="scientific">Mycena chlorophos</name>
    <name type="common">Agaric fungus</name>
    <name type="synonym">Agaricus chlorophos</name>
    <dbReference type="NCBI Taxonomy" id="658473"/>
    <lineage>
        <taxon>Eukaryota</taxon>
        <taxon>Fungi</taxon>
        <taxon>Dikarya</taxon>
        <taxon>Basidiomycota</taxon>
        <taxon>Agaricomycotina</taxon>
        <taxon>Agaricomycetes</taxon>
        <taxon>Agaricomycetidae</taxon>
        <taxon>Agaricales</taxon>
        <taxon>Marasmiineae</taxon>
        <taxon>Mycenaceae</taxon>
        <taxon>Mycena</taxon>
    </lineage>
</organism>
<keyword evidence="4" id="KW-0645">Protease</keyword>
<evidence type="ECO:0000313" key="8">
    <source>
        <dbReference type="Proteomes" id="UP000613580"/>
    </source>
</evidence>
<dbReference type="InterPro" id="IPR029058">
    <property type="entry name" value="AB_hydrolase_fold"/>
</dbReference>